<evidence type="ECO:0000313" key="1">
    <source>
        <dbReference type="EMBL" id="DAE33138.1"/>
    </source>
</evidence>
<sequence>MFLDALSHLSPLTIGVLVVYKLLIKVEIGSNEESIITPPNVLPLKF</sequence>
<organism evidence="1">
    <name type="scientific">virus sp. ctrcb4</name>
    <dbReference type="NCBI Taxonomy" id="2825824"/>
    <lineage>
        <taxon>Viruses</taxon>
    </lineage>
</organism>
<protein>
    <submittedName>
        <fullName evidence="1">Uncharacterized protein</fullName>
    </submittedName>
</protein>
<dbReference type="EMBL" id="BK059132">
    <property type="protein sequence ID" value="DAE33138.1"/>
    <property type="molecule type" value="Genomic_DNA"/>
</dbReference>
<proteinExistence type="predicted"/>
<name>A0A8S5RPR2_9VIRU</name>
<reference evidence="1" key="1">
    <citation type="journal article" date="2021" name="Proc. Natl. Acad. Sci. U.S.A.">
        <title>A Catalog of Tens of Thousands of Viruses from Human Metagenomes Reveals Hidden Associations with Chronic Diseases.</title>
        <authorList>
            <person name="Tisza M.J."/>
            <person name="Buck C.B."/>
        </authorList>
    </citation>
    <scope>NUCLEOTIDE SEQUENCE</scope>
    <source>
        <strain evidence="1">Ctrcb4</strain>
    </source>
</reference>
<accession>A0A8S5RPR2</accession>